<evidence type="ECO:0000313" key="5">
    <source>
        <dbReference type="Proteomes" id="UP000734854"/>
    </source>
</evidence>
<comment type="caution">
    <text evidence="4">The sequence shown here is derived from an EMBL/GenBank/DDBJ whole genome shotgun (WGS) entry which is preliminary data.</text>
</comment>
<evidence type="ECO:0000313" key="4">
    <source>
        <dbReference type="EMBL" id="KAG6514916.1"/>
    </source>
</evidence>
<dbReference type="Pfam" id="PF00561">
    <property type="entry name" value="Abhydrolase_1"/>
    <property type="match status" value="1"/>
</dbReference>
<dbReference type="PANTHER" id="PTHR43433:SF5">
    <property type="entry name" value="AB HYDROLASE-1 DOMAIN-CONTAINING PROTEIN"/>
    <property type="match status" value="1"/>
</dbReference>
<dbReference type="Gene3D" id="3.40.50.1820">
    <property type="entry name" value="alpha/beta hydrolase"/>
    <property type="match status" value="1"/>
</dbReference>
<dbReference type="InterPro" id="IPR050471">
    <property type="entry name" value="AB_hydrolase"/>
</dbReference>
<keyword evidence="2" id="KW-0812">Transmembrane</keyword>
<name>A0A8J5H1D0_ZINOF</name>
<sequence>MPYCELSSNGIRLFYRRYGHGSTKVLCIIEIWGCFVDGFGVGLAGTHDSWRPQIKGLIGDLKPREEEEEEAASPGPEEAGGKRSDVADQKRQEEEEEGGIEVCCFDNRGAGRSSVPTTKSDYTWSIIPTSNALLEQKKLKCRTTIMAKDALALLDHLGWEKAHVFGHSMGAMIACKLAAMAPERICSLALLSVTGGGYECFPKIDLQTLSLAFRFLRAKTPEERASVDLETHYTKEYLDEYVGSCKRRNILYQEYVKALSSKGMQSAIGFEGQSNACWTHSLTSNELRTIHTSGFLVSVIHGRCDIIAQLEHARRLAEKLHPVAKMVELRGGHLVNHERPDEINGALMDLIKASKLKLKPEEWSSFAVKQSGWLVMGEQMPLAKRNNHGASPLLIMFNLLGKLPLSCIYFFGSFIMACENMKNSFNILKPVRVAALDS</sequence>
<protein>
    <recommendedName>
        <fullName evidence="3">AB hydrolase-1 domain-containing protein</fullName>
    </recommendedName>
</protein>
<dbReference type="InterPro" id="IPR000073">
    <property type="entry name" value="AB_hydrolase_1"/>
</dbReference>
<reference evidence="4 5" key="1">
    <citation type="submission" date="2020-08" db="EMBL/GenBank/DDBJ databases">
        <title>Plant Genome Project.</title>
        <authorList>
            <person name="Zhang R.-G."/>
        </authorList>
    </citation>
    <scope>NUCLEOTIDE SEQUENCE [LARGE SCALE GENOMIC DNA]</scope>
    <source>
        <tissue evidence="4">Rhizome</tissue>
    </source>
</reference>
<accession>A0A8J5H1D0</accession>
<keyword evidence="2" id="KW-1133">Transmembrane helix</keyword>
<gene>
    <name evidence="4" type="ORF">ZIOFF_025291</name>
</gene>
<organism evidence="4 5">
    <name type="scientific">Zingiber officinale</name>
    <name type="common">Ginger</name>
    <name type="synonym">Amomum zingiber</name>
    <dbReference type="NCBI Taxonomy" id="94328"/>
    <lineage>
        <taxon>Eukaryota</taxon>
        <taxon>Viridiplantae</taxon>
        <taxon>Streptophyta</taxon>
        <taxon>Embryophyta</taxon>
        <taxon>Tracheophyta</taxon>
        <taxon>Spermatophyta</taxon>
        <taxon>Magnoliopsida</taxon>
        <taxon>Liliopsida</taxon>
        <taxon>Zingiberales</taxon>
        <taxon>Zingiberaceae</taxon>
        <taxon>Zingiber</taxon>
    </lineage>
</organism>
<feature type="domain" description="AB hydrolase-1" evidence="3">
    <location>
        <begin position="99"/>
        <end position="340"/>
    </location>
</feature>
<dbReference type="InterPro" id="IPR029058">
    <property type="entry name" value="AB_hydrolase_fold"/>
</dbReference>
<evidence type="ECO:0000259" key="3">
    <source>
        <dbReference type="Pfam" id="PF00561"/>
    </source>
</evidence>
<keyword evidence="5" id="KW-1185">Reference proteome</keyword>
<dbReference type="PANTHER" id="PTHR43433">
    <property type="entry name" value="HYDROLASE, ALPHA/BETA FOLD FAMILY PROTEIN"/>
    <property type="match status" value="1"/>
</dbReference>
<keyword evidence="2" id="KW-0472">Membrane</keyword>
<evidence type="ECO:0000256" key="2">
    <source>
        <dbReference type="SAM" id="Phobius"/>
    </source>
</evidence>
<feature type="transmembrane region" description="Helical" evidence="2">
    <location>
        <begin position="393"/>
        <end position="417"/>
    </location>
</feature>
<feature type="region of interest" description="Disordered" evidence="1">
    <location>
        <begin position="60"/>
        <end position="98"/>
    </location>
</feature>
<proteinExistence type="predicted"/>
<dbReference type="SUPFAM" id="SSF53474">
    <property type="entry name" value="alpha/beta-Hydrolases"/>
    <property type="match status" value="1"/>
</dbReference>
<feature type="compositionally biased region" description="Basic and acidic residues" evidence="1">
    <location>
        <begin position="79"/>
        <end position="93"/>
    </location>
</feature>
<dbReference type="AlphaFoldDB" id="A0A8J5H1D0"/>
<dbReference type="EMBL" id="JACMSC010000007">
    <property type="protein sequence ID" value="KAG6514916.1"/>
    <property type="molecule type" value="Genomic_DNA"/>
</dbReference>
<dbReference type="Proteomes" id="UP000734854">
    <property type="component" value="Unassembled WGS sequence"/>
</dbReference>
<evidence type="ECO:0000256" key="1">
    <source>
        <dbReference type="SAM" id="MobiDB-lite"/>
    </source>
</evidence>